<evidence type="ECO:0000313" key="2">
    <source>
        <dbReference type="Proteomes" id="UP000242800"/>
    </source>
</evidence>
<gene>
    <name evidence="1" type="ORF">ACH24_05975</name>
</gene>
<accession>A0AAC8VEJ0</accession>
<dbReference type="AlphaFoldDB" id="A0AAC8VEJ0"/>
<dbReference type="EMBL" id="CP012505">
    <property type="protein sequence ID" value="ALB02141.1"/>
    <property type="molecule type" value="Genomic_DNA"/>
</dbReference>
<dbReference type="Proteomes" id="UP000242800">
    <property type="component" value="Chromosome"/>
</dbReference>
<dbReference type="KEGG" id="fper:ACH24_05975"/>
<sequence length="44" mass="5311">MNAIHKDIIEATRYFLKLVELGSYSSVKNYYNRVKYYHNVIKVE</sequence>
<name>A0AAC8VEJ0_9GAMM</name>
<organism evidence="1 2">
    <name type="scientific">Francisella persica ATCC VR-331</name>
    <dbReference type="NCBI Taxonomy" id="1086726"/>
    <lineage>
        <taxon>Bacteria</taxon>
        <taxon>Pseudomonadati</taxon>
        <taxon>Pseudomonadota</taxon>
        <taxon>Gammaproteobacteria</taxon>
        <taxon>Thiotrichales</taxon>
        <taxon>Francisellaceae</taxon>
        <taxon>Francisella</taxon>
    </lineage>
</organism>
<proteinExistence type="predicted"/>
<evidence type="ECO:0000313" key="1">
    <source>
        <dbReference type="EMBL" id="ALB02141.1"/>
    </source>
</evidence>
<protein>
    <submittedName>
        <fullName evidence="1">LysR family transcriptional regulator</fullName>
    </submittedName>
</protein>
<keyword evidence="2" id="KW-1185">Reference proteome</keyword>
<reference evidence="1 2" key="1">
    <citation type="journal article" date="2016" name="Int. J. Syst. Evol. Microbiol.">
        <title>Reclassification of Wolbachia persica as Francisella persica comb. nov. and emended description of the family Francisellaceae.</title>
        <authorList>
            <person name="Larson M.A."/>
            <person name="Nalbantoglu U."/>
            <person name="Sayood K."/>
            <person name="Zentz E.B."/>
            <person name="Cer R.Z."/>
            <person name="Iwen P.C."/>
            <person name="Francesconi S.C."/>
            <person name="Bishop-Lilly K.A."/>
            <person name="Mokashi V.P."/>
            <person name="Sjostedt A."/>
            <person name="Hinrichs S.H."/>
        </authorList>
    </citation>
    <scope>NUCLEOTIDE SEQUENCE [LARGE SCALE GENOMIC DNA]</scope>
    <source>
        <strain evidence="1 2">FSC845</strain>
    </source>
</reference>